<gene>
    <name evidence="1" type="ORF">EV659_105121</name>
</gene>
<dbReference type="NCBIfam" id="TIGR03087">
    <property type="entry name" value="stp1"/>
    <property type="match status" value="1"/>
</dbReference>
<dbReference type="InParanoid" id="A0A4R2PGJ7"/>
<dbReference type="Proteomes" id="UP000295399">
    <property type="component" value="Unassembled WGS sequence"/>
</dbReference>
<dbReference type="InterPro" id="IPR017521">
    <property type="entry name" value="Sugar_tfrase_PEP-CTERM_Stp1"/>
</dbReference>
<dbReference type="Pfam" id="PF13692">
    <property type="entry name" value="Glyco_trans_1_4"/>
    <property type="match status" value="1"/>
</dbReference>
<dbReference type="PANTHER" id="PTHR12526:SF600">
    <property type="entry name" value="GLYCOSYL TRANSFERASE GROUP 1"/>
    <property type="match status" value="1"/>
</dbReference>
<sequence>MPSLLFLVHRLPYPPNKGDKISSYNILKYFARSHDVYLGTFVDDPDDRQHVDTVRAMCRDVCAVEIAPRLRKWAALRGLLDGRALSACYYADRRLAAWVRHTLANVRPDGVLMYSGAMGQFVDPAWSPATRTIFELEDVDSAKWESYAGTKPWPLSWLYAREGRVLSAFERRMAARFDVSVLISKAEADLFRRRAPEAAGRIMHRTQGVDADYFDPDLTFANPYGPDERVLLFVGAMDYWPNVEAVTWYAREVLPSVQRAVPDARFYIVGRNPDEAVRALAAVPGVVVTGGVDDVRPYMQHALASCLPLRIARGVQNKALEAMAMAMPLLVSPEALTGIARHPGFEPWIAPDAETFTAQSIALLRAPPGRQPGARTAVLARHAWDTNLKRLAAIMAGDADIEDAADAVY</sequence>
<reference evidence="1 2" key="1">
    <citation type="submission" date="2019-03" db="EMBL/GenBank/DDBJ databases">
        <title>Genomic Encyclopedia of Type Strains, Phase IV (KMG-IV): sequencing the most valuable type-strain genomes for metagenomic binning, comparative biology and taxonomic classification.</title>
        <authorList>
            <person name="Goeker M."/>
        </authorList>
    </citation>
    <scope>NUCLEOTIDE SEQUENCE [LARGE SCALE GENOMIC DNA]</scope>
    <source>
        <strain evidence="1 2">DSM 2132</strain>
    </source>
</reference>
<dbReference type="GO" id="GO:0016757">
    <property type="term" value="F:glycosyltransferase activity"/>
    <property type="evidence" value="ECO:0007669"/>
    <property type="project" value="TreeGrafter"/>
</dbReference>
<organism evidence="1 2">
    <name type="scientific">Rhodothalassium salexigens DSM 2132</name>
    <dbReference type="NCBI Taxonomy" id="1188247"/>
    <lineage>
        <taxon>Bacteria</taxon>
        <taxon>Pseudomonadati</taxon>
        <taxon>Pseudomonadota</taxon>
        <taxon>Alphaproteobacteria</taxon>
        <taxon>Rhodothalassiales</taxon>
        <taxon>Rhodothalassiaceae</taxon>
        <taxon>Rhodothalassium</taxon>
    </lineage>
</organism>
<proteinExistence type="predicted"/>
<evidence type="ECO:0000313" key="1">
    <source>
        <dbReference type="EMBL" id="TCP34493.1"/>
    </source>
</evidence>
<accession>A0A4R2PGJ7</accession>
<keyword evidence="2" id="KW-1185">Reference proteome</keyword>
<protein>
    <submittedName>
        <fullName evidence="1">Sugar transferase (PEP-CTERM/EpsH1 system associated)</fullName>
    </submittedName>
</protein>
<keyword evidence="1" id="KW-0808">Transferase</keyword>
<dbReference type="RefSeq" id="WP_132708423.1">
    <property type="nucleotide sequence ID" value="NZ_JACIGF010000005.1"/>
</dbReference>
<comment type="caution">
    <text evidence="1">The sequence shown here is derived from an EMBL/GenBank/DDBJ whole genome shotgun (WGS) entry which is preliminary data.</text>
</comment>
<dbReference type="CDD" id="cd03801">
    <property type="entry name" value="GT4_PimA-like"/>
    <property type="match status" value="1"/>
</dbReference>
<dbReference type="AlphaFoldDB" id="A0A4R2PGJ7"/>
<dbReference type="Gene3D" id="3.40.50.2000">
    <property type="entry name" value="Glycogen Phosphorylase B"/>
    <property type="match status" value="2"/>
</dbReference>
<dbReference type="OrthoDB" id="9807209at2"/>
<evidence type="ECO:0000313" key="2">
    <source>
        <dbReference type="Proteomes" id="UP000295399"/>
    </source>
</evidence>
<dbReference type="EMBL" id="SLXO01000005">
    <property type="protein sequence ID" value="TCP34493.1"/>
    <property type="molecule type" value="Genomic_DNA"/>
</dbReference>
<name>A0A4R2PGJ7_RHOSA</name>
<dbReference type="PANTHER" id="PTHR12526">
    <property type="entry name" value="GLYCOSYLTRANSFERASE"/>
    <property type="match status" value="1"/>
</dbReference>
<dbReference type="SUPFAM" id="SSF53756">
    <property type="entry name" value="UDP-Glycosyltransferase/glycogen phosphorylase"/>
    <property type="match status" value="1"/>
</dbReference>